<feature type="transmembrane region" description="Helical" evidence="6">
    <location>
        <begin position="189"/>
        <end position="208"/>
    </location>
</feature>
<dbReference type="EMBL" id="JACSQN010000006">
    <property type="protein sequence ID" value="MBD7984544.1"/>
    <property type="molecule type" value="Genomic_DNA"/>
</dbReference>
<name>A0ABR8U9Y6_9BACL</name>
<organism evidence="7 8">
    <name type="scientific">Sporosarcina quadrami</name>
    <dbReference type="NCBI Taxonomy" id="2762234"/>
    <lineage>
        <taxon>Bacteria</taxon>
        <taxon>Bacillati</taxon>
        <taxon>Bacillota</taxon>
        <taxon>Bacilli</taxon>
        <taxon>Bacillales</taxon>
        <taxon>Caryophanaceae</taxon>
        <taxon>Sporosarcina</taxon>
    </lineage>
</organism>
<accession>A0ABR8U9Y6</accession>
<keyword evidence="4 6" id="KW-1133">Transmembrane helix</keyword>
<feature type="transmembrane region" description="Helical" evidence="6">
    <location>
        <begin position="109"/>
        <end position="142"/>
    </location>
</feature>
<feature type="transmembrane region" description="Helical" evidence="6">
    <location>
        <begin position="429"/>
        <end position="453"/>
    </location>
</feature>
<evidence type="ECO:0000256" key="3">
    <source>
        <dbReference type="ARBA" id="ARBA00022692"/>
    </source>
</evidence>
<sequence>MPHTFVLLFLIIIVVAIATYVIPAGVYEKVMNPETGVEEVDSESYKRVEQTPVPPADIFRAVPRGMGEAGWIIFLIFIIGGSFGMINATGAIQAGISKMVLSLQDKEKLIIPLTLLVFSLGGATFGMAESTLIFIPMGVILARSLKMDAITGMAMVFIGAMAGFSGGFLNPFTVGVAQELAGLPLFSGIVLRIIVQLVLVTIASIYIIRYSSRVKKDPSYSLIADIEREALLNEKIDDVVFTARHKLVLLVVGLGFGLIIYGVFNGWSTSTDLAAIFLAVGIVAALIGGHSPNTLAENFINGARDLTYGALIVGLARGIVVVLQDGQIIDTIIYASANLLSWLPSYLSASGMFVFQLFLNFFIPSGSGQAATTIPIMAPLGDLLGVSRQSVVLAYQMGDGFTNAIFPTSAILMAGLSVAKIPYGKWVRWVLPLMIWWAIAGIIVMIISVLINYGPF</sequence>
<dbReference type="PANTHER" id="PTHR43652">
    <property type="entry name" value="BASIC AMINO ACID ANTIPORTER YFCC-RELATED"/>
    <property type="match status" value="1"/>
</dbReference>
<comment type="subcellular location">
    <subcellularLocation>
        <location evidence="1">Cell membrane</location>
        <topology evidence="1">Multi-pass membrane protein</topology>
    </subcellularLocation>
</comment>
<feature type="transmembrane region" description="Helical" evidence="6">
    <location>
        <begin position="6"/>
        <end position="27"/>
    </location>
</feature>
<feature type="transmembrane region" description="Helical" evidence="6">
    <location>
        <begin position="305"/>
        <end position="323"/>
    </location>
</feature>
<keyword evidence="5 6" id="KW-0472">Membrane</keyword>
<dbReference type="InterPro" id="IPR051679">
    <property type="entry name" value="DASS-Related_Transporters"/>
</dbReference>
<dbReference type="PANTHER" id="PTHR43652:SF2">
    <property type="entry name" value="BASIC AMINO ACID ANTIPORTER YFCC-RELATED"/>
    <property type="match status" value="1"/>
</dbReference>
<feature type="transmembrane region" description="Helical" evidence="6">
    <location>
        <begin position="404"/>
        <end position="423"/>
    </location>
</feature>
<reference evidence="7 8" key="1">
    <citation type="submission" date="2020-08" db="EMBL/GenBank/DDBJ databases">
        <title>A Genomic Blueprint of the Chicken Gut Microbiome.</title>
        <authorList>
            <person name="Gilroy R."/>
            <person name="Ravi A."/>
            <person name="Getino M."/>
            <person name="Pursley I."/>
            <person name="Horton D.L."/>
            <person name="Alikhan N.-F."/>
            <person name="Baker D."/>
            <person name="Gharbi K."/>
            <person name="Hall N."/>
            <person name="Watson M."/>
            <person name="Adriaenssens E.M."/>
            <person name="Foster-Nyarko E."/>
            <person name="Jarju S."/>
            <person name="Secka A."/>
            <person name="Antonio M."/>
            <person name="Oren A."/>
            <person name="Chaudhuri R."/>
            <person name="La Ragione R.M."/>
            <person name="Hildebrand F."/>
            <person name="Pallen M.J."/>
        </authorList>
    </citation>
    <scope>NUCLEOTIDE SEQUENCE [LARGE SCALE GENOMIC DNA]</scope>
    <source>
        <strain evidence="7 8">Sa2YVA2</strain>
    </source>
</reference>
<keyword evidence="8" id="KW-1185">Reference proteome</keyword>
<gene>
    <name evidence="7" type="ORF">H9649_08130</name>
</gene>
<feature type="transmembrane region" description="Helical" evidence="6">
    <location>
        <begin position="69"/>
        <end position="89"/>
    </location>
</feature>
<feature type="transmembrane region" description="Helical" evidence="6">
    <location>
        <begin position="247"/>
        <end position="267"/>
    </location>
</feature>
<dbReference type="Proteomes" id="UP000626786">
    <property type="component" value="Unassembled WGS sequence"/>
</dbReference>
<dbReference type="InterPro" id="IPR018385">
    <property type="entry name" value="C4_dicarb_anaerob_car-like"/>
</dbReference>
<proteinExistence type="predicted"/>
<evidence type="ECO:0000256" key="4">
    <source>
        <dbReference type="ARBA" id="ARBA00022989"/>
    </source>
</evidence>
<feature type="transmembrane region" description="Helical" evidence="6">
    <location>
        <begin position="273"/>
        <end position="293"/>
    </location>
</feature>
<comment type="caution">
    <text evidence="7">The sequence shown here is derived from an EMBL/GenBank/DDBJ whole genome shotgun (WGS) entry which is preliminary data.</text>
</comment>
<evidence type="ECO:0000313" key="7">
    <source>
        <dbReference type="EMBL" id="MBD7984544.1"/>
    </source>
</evidence>
<protein>
    <submittedName>
        <fullName evidence="7">YfcC family protein</fullName>
    </submittedName>
</protein>
<feature type="transmembrane region" description="Helical" evidence="6">
    <location>
        <begin position="149"/>
        <end position="169"/>
    </location>
</feature>
<evidence type="ECO:0000313" key="8">
    <source>
        <dbReference type="Proteomes" id="UP000626786"/>
    </source>
</evidence>
<evidence type="ECO:0000256" key="6">
    <source>
        <dbReference type="SAM" id="Phobius"/>
    </source>
</evidence>
<evidence type="ECO:0000256" key="5">
    <source>
        <dbReference type="ARBA" id="ARBA00023136"/>
    </source>
</evidence>
<feature type="transmembrane region" description="Helical" evidence="6">
    <location>
        <begin position="343"/>
        <end position="363"/>
    </location>
</feature>
<keyword evidence="2" id="KW-1003">Cell membrane</keyword>
<evidence type="ECO:0000256" key="1">
    <source>
        <dbReference type="ARBA" id="ARBA00004651"/>
    </source>
</evidence>
<keyword evidence="3 6" id="KW-0812">Transmembrane</keyword>
<evidence type="ECO:0000256" key="2">
    <source>
        <dbReference type="ARBA" id="ARBA00022475"/>
    </source>
</evidence>
<dbReference type="Pfam" id="PF03606">
    <property type="entry name" value="DcuC"/>
    <property type="match status" value="1"/>
</dbReference>